<dbReference type="GO" id="GO:0015279">
    <property type="term" value="F:store-operated calcium channel activity"/>
    <property type="evidence" value="ECO:0007669"/>
    <property type="project" value="TreeGrafter"/>
</dbReference>
<feature type="transmembrane region" description="Helical" evidence="4">
    <location>
        <begin position="238"/>
        <end position="266"/>
    </location>
</feature>
<reference evidence="7" key="1">
    <citation type="submission" date="2016-06" db="UniProtKB">
        <authorList>
            <consortium name="WormBaseParasite"/>
        </authorList>
    </citation>
    <scope>IDENTIFICATION</scope>
</reference>
<dbReference type="STRING" id="387005.A0A183HJK9"/>
<dbReference type="AlphaFoldDB" id="A0A183HJK9"/>
<evidence type="ECO:0000313" key="7">
    <source>
        <dbReference type="WBParaSite" id="OFLC_0000767001-mRNA-1"/>
    </source>
</evidence>
<feature type="transmembrane region" description="Helical" evidence="4">
    <location>
        <begin position="122"/>
        <end position="145"/>
    </location>
</feature>
<accession>A0A183HJK9</accession>
<name>A0A183HJK9_9BILA</name>
<gene>
    <name evidence="5" type="ORF">OFLC_LOCUS7673</name>
</gene>
<keyword evidence="4" id="KW-1133">Transmembrane helix</keyword>
<dbReference type="GO" id="GO:0005886">
    <property type="term" value="C:plasma membrane"/>
    <property type="evidence" value="ECO:0007669"/>
    <property type="project" value="TreeGrafter"/>
</dbReference>
<evidence type="ECO:0000256" key="1">
    <source>
        <dbReference type="ARBA" id="ARBA00022448"/>
    </source>
</evidence>
<dbReference type="GO" id="GO:0070679">
    <property type="term" value="F:inositol 1,4,5 trisphosphate binding"/>
    <property type="evidence" value="ECO:0007669"/>
    <property type="project" value="TreeGrafter"/>
</dbReference>
<proteinExistence type="predicted"/>
<keyword evidence="1" id="KW-0813">Transport</keyword>
<keyword evidence="6" id="KW-1185">Reference proteome</keyword>
<keyword evidence="3" id="KW-0407">Ion channel</keyword>
<evidence type="ECO:0000256" key="4">
    <source>
        <dbReference type="SAM" id="Phobius"/>
    </source>
</evidence>
<evidence type="ECO:0000313" key="6">
    <source>
        <dbReference type="Proteomes" id="UP000267606"/>
    </source>
</evidence>
<protein>
    <submittedName>
        <fullName evidence="7">TRP domain-containing protein</fullName>
    </submittedName>
</protein>
<dbReference type="GO" id="GO:0034703">
    <property type="term" value="C:cation channel complex"/>
    <property type="evidence" value="ECO:0007669"/>
    <property type="project" value="TreeGrafter"/>
</dbReference>
<feature type="transmembrane region" description="Helical" evidence="4">
    <location>
        <begin position="188"/>
        <end position="217"/>
    </location>
</feature>
<dbReference type="GO" id="GO:0051480">
    <property type="term" value="P:regulation of cytosolic calcium ion concentration"/>
    <property type="evidence" value="ECO:0007669"/>
    <property type="project" value="TreeGrafter"/>
</dbReference>
<reference evidence="5 6" key="2">
    <citation type="submission" date="2018-11" db="EMBL/GenBank/DDBJ databases">
        <authorList>
            <consortium name="Pathogen Informatics"/>
        </authorList>
    </citation>
    <scope>NUCLEOTIDE SEQUENCE [LARGE SCALE GENOMIC DNA]</scope>
</reference>
<sequence>MYMVGILYLHVSERARDLINVSQFAEDMAVELLGITASEYNPALLLKAKDNRGRPLLDVLIENEQKEVVSYASVQRYLTEIWTGRVEWSFGKTVAFTLMVLICPPAWFYFSLPLDTRIGRAPIIKFVCHTVSHIYFTILLTIVVLNLTHKIYEVRSIVPNPVEWLLLLWLSGNLVSELSNVGGGSGLAIVKVLILVLSAIAIAVHILAFVLPALFMHHLSDDEKLHFVRTMLYLKNQLFALVLLFSFVEFLDFLTVHHLFGPWAIIIRDLMYDLL</sequence>
<evidence type="ECO:0000256" key="3">
    <source>
        <dbReference type="ARBA" id="ARBA00023303"/>
    </source>
</evidence>
<evidence type="ECO:0000256" key="2">
    <source>
        <dbReference type="ARBA" id="ARBA00023065"/>
    </source>
</evidence>
<dbReference type="InterPro" id="IPR002153">
    <property type="entry name" value="TRPC_channel"/>
</dbReference>
<keyword evidence="4" id="KW-0472">Membrane</keyword>
<evidence type="ECO:0000313" key="5">
    <source>
        <dbReference type="EMBL" id="VDO52134.1"/>
    </source>
</evidence>
<dbReference type="WBParaSite" id="OFLC_0000767001-mRNA-1">
    <property type="protein sequence ID" value="OFLC_0000767001-mRNA-1"/>
    <property type="gene ID" value="OFLC_0000767001"/>
</dbReference>
<feature type="transmembrane region" description="Helical" evidence="4">
    <location>
        <begin position="93"/>
        <end position="110"/>
    </location>
</feature>
<dbReference type="PANTHER" id="PTHR10117">
    <property type="entry name" value="TRANSIENT RECEPTOR POTENTIAL CHANNEL"/>
    <property type="match status" value="1"/>
</dbReference>
<dbReference type="PANTHER" id="PTHR10117:SF54">
    <property type="entry name" value="TRANSIENT RECEPTOR POTENTIAL-GAMMA PROTEIN"/>
    <property type="match status" value="1"/>
</dbReference>
<organism evidence="7">
    <name type="scientific">Onchocerca flexuosa</name>
    <dbReference type="NCBI Taxonomy" id="387005"/>
    <lineage>
        <taxon>Eukaryota</taxon>
        <taxon>Metazoa</taxon>
        <taxon>Ecdysozoa</taxon>
        <taxon>Nematoda</taxon>
        <taxon>Chromadorea</taxon>
        <taxon>Rhabditida</taxon>
        <taxon>Spirurina</taxon>
        <taxon>Spiruromorpha</taxon>
        <taxon>Filarioidea</taxon>
        <taxon>Onchocercidae</taxon>
        <taxon>Onchocerca</taxon>
    </lineage>
</organism>
<dbReference type="EMBL" id="UZAJ01008173">
    <property type="protein sequence ID" value="VDO52134.1"/>
    <property type="molecule type" value="Genomic_DNA"/>
</dbReference>
<keyword evidence="4" id="KW-0812">Transmembrane</keyword>
<dbReference type="Proteomes" id="UP000267606">
    <property type="component" value="Unassembled WGS sequence"/>
</dbReference>
<keyword evidence="2" id="KW-0406">Ion transport</keyword>